<organism evidence="1 2">
    <name type="scientific">Euzebya pacifica</name>
    <dbReference type="NCBI Taxonomy" id="1608957"/>
    <lineage>
        <taxon>Bacteria</taxon>
        <taxon>Bacillati</taxon>
        <taxon>Actinomycetota</taxon>
        <taxon>Nitriliruptoria</taxon>
        <taxon>Euzebyales</taxon>
    </lineage>
</organism>
<name>A0A346Y253_9ACTN</name>
<dbReference type="EMBL" id="CP031165">
    <property type="protein sequence ID" value="AXV08550.1"/>
    <property type="molecule type" value="Genomic_DNA"/>
</dbReference>
<accession>A0A346Y253</accession>
<evidence type="ECO:0000313" key="1">
    <source>
        <dbReference type="EMBL" id="AXV08550.1"/>
    </source>
</evidence>
<dbReference type="Proteomes" id="UP000264006">
    <property type="component" value="Chromosome"/>
</dbReference>
<gene>
    <name evidence="1" type="ORF">DVS28_a3878</name>
</gene>
<proteinExistence type="predicted"/>
<sequence length="215" mass="22363">MWAVHRDGAVHLGILEGDLRAGWHARFGTIPAEDLGIVAAYLNTAGSWTNGRTRIRAAKGMACIHLADGPVRLLHQHAAARLQVLCTIVDRGAALPHTAPAQPARVTPRRGGLAIDVAVVGHPLADGAVTADPQGGVRMSVPTSAGPLELLLPALPLLVAAAEATNDDMALRLWGTDIVGADVVVQVPADTARAAAAEAQWLLPGFARRFGEHAV</sequence>
<dbReference type="KEGG" id="euz:DVS28_a3878"/>
<evidence type="ECO:0000313" key="2">
    <source>
        <dbReference type="Proteomes" id="UP000264006"/>
    </source>
</evidence>
<dbReference type="AlphaFoldDB" id="A0A346Y253"/>
<keyword evidence="2" id="KW-1185">Reference proteome</keyword>
<reference evidence="1 2" key="1">
    <citation type="submission" date="2018-09" db="EMBL/GenBank/DDBJ databases">
        <title>Complete genome sequence of Euzebya sp. DY32-46 isolated from seawater of Pacific Ocean.</title>
        <authorList>
            <person name="Xu L."/>
            <person name="Wu Y.-H."/>
            <person name="Xu X.-W."/>
        </authorList>
    </citation>
    <scope>NUCLEOTIDE SEQUENCE [LARGE SCALE GENOMIC DNA]</scope>
    <source>
        <strain evidence="1 2">DY32-46</strain>
    </source>
</reference>
<protein>
    <submittedName>
        <fullName evidence="1">Uncharacterized protein</fullName>
    </submittedName>
</protein>
<dbReference type="OrthoDB" id="9831520at2"/>